<dbReference type="SUPFAM" id="SSF51230">
    <property type="entry name" value="Single hybrid motif"/>
    <property type="match status" value="1"/>
</dbReference>
<dbReference type="GO" id="GO:0005739">
    <property type="term" value="C:mitochondrion"/>
    <property type="evidence" value="ECO:0007669"/>
    <property type="project" value="UniProtKB-SubCell"/>
</dbReference>
<dbReference type="PROSITE" id="PS51826">
    <property type="entry name" value="PSBD"/>
    <property type="match status" value="1"/>
</dbReference>
<dbReference type="FunFam" id="2.40.50.100:FF:000010">
    <property type="entry name" value="Acetyltransferase component of pyruvate dehydrogenase complex"/>
    <property type="match status" value="1"/>
</dbReference>
<keyword evidence="10" id="KW-1185">Reference proteome</keyword>
<dbReference type="Pfam" id="PF00364">
    <property type="entry name" value="Biotin_lipoyl"/>
    <property type="match status" value="1"/>
</dbReference>
<dbReference type="Gramene" id="ABO96318">
    <property type="protein sequence ID" value="ABO96318"/>
    <property type="gene ID" value="OSTLU_31760"/>
</dbReference>
<dbReference type="InterPro" id="IPR006257">
    <property type="entry name" value="LAT1"/>
</dbReference>
<dbReference type="InterPro" id="IPR045257">
    <property type="entry name" value="E2/Pdx1"/>
</dbReference>
<dbReference type="Gene3D" id="2.40.50.100">
    <property type="match status" value="1"/>
</dbReference>
<dbReference type="OrthoDB" id="537444at2759"/>
<comment type="function">
    <text evidence="6">The pyruvate dehydrogenase complex catalyzes the overall conversion of pyruvate to acetyl-CoA and CO(2).</text>
</comment>
<evidence type="ECO:0000256" key="2">
    <source>
        <dbReference type="ARBA" id="ARBA00022679"/>
    </source>
</evidence>
<dbReference type="Gene3D" id="3.30.559.10">
    <property type="entry name" value="Chloramphenicol acetyltransferase-like domain"/>
    <property type="match status" value="1"/>
</dbReference>
<accession>A4RXN8</accession>
<dbReference type="GO" id="GO:0004742">
    <property type="term" value="F:dihydrolipoyllysine-residue acetyltransferase activity"/>
    <property type="evidence" value="ECO:0007669"/>
    <property type="project" value="UniProtKB-UniRule"/>
</dbReference>
<reference evidence="9 10" key="1">
    <citation type="journal article" date="2007" name="Proc. Natl. Acad. Sci. U.S.A.">
        <title>The tiny eukaryote Ostreococcus provides genomic insights into the paradox of plankton speciation.</title>
        <authorList>
            <person name="Palenik B."/>
            <person name="Grimwood J."/>
            <person name="Aerts A."/>
            <person name="Rouze P."/>
            <person name="Salamov A."/>
            <person name="Putnam N."/>
            <person name="Dupont C."/>
            <person name="Jorgensen R."/>
            <person name="Derelle E."/>
            <person name="Rombauts S."/>
            <person name="Zhou K."/>
            <person name="Otillar R."/>
            <person name="Merchant S.S."/>
            <person name="Podell S."/>
            <person name="Gaasterland T."/>
            <person name="Napoli C."/>
            <person name="Gendler K."/>
            <person name="Manuell A."/>
            <person name="Tai V."/>
            <person name="Vallon O."/>
            <person name="Piganeau G."/>
            <person name="Jancek S."/>
            <person name="Heijde M."/>
            <person name="Jabbari K."/>
            <person name="Bowler C."/>
            <person name="Lohr M."/>
            <person name="Robbens S."/>
            <person name="Werner G."/>
            <person name="Dubchak I."/>
            <person name="Pazour G.J."/>
            <person name="Ren Q."/>
            <person name="Paulsen I."/>
            <person name="Delwiche C."/>
            <person name="Schmutz J."/>
            <person name="Rokhsar D."/>
            <person name="Van de Peer Y."/>
            <person name="Moreau H."/>
            <person name="Grigoriev I.V."/>
        </authorList>
    </citation>
    <scope>NUCLEOTIDE SEQUENCE [LARGE SCALE GENOMIC DNA]</scope>
    <source>
        <strain evidence="9 10">CCE9901</strain>
    </source>
</reference>
<dbReference type="EMBL" id="CP000585">
    <property type="protein sequence ID" value="ABO96318.1"/>
    <property type="molecule type" value="Genomic_DNA"/>
</dbReference>
<dbReference type="STRING" id="436017.A4RXN8"/>
<dbReference type="InterPro" id="IPR004167">
    <property type="entry name" value="PSBD"/>
</dbReference>
<dbReference type="OMA" id="ATIEWEA"/>
<dbReference type="EC" id="2.3.1.12" evidence="6"/>
<gene>
    <name evidence="9" type="ORF">OSTLU_31760</name>
</gene>
<dbReference type="SUPFAM" id="SSF52777">
    <property type="entry name" value="CoA-dependent acyltransferases"/>
    <property type="match status" value="1"/>
</dbReference>
<proteinExistence type="inferred from homology"/>
<evidence type="ECO:0000256" key="1">
    <source>
        <dbReference type="ARBA" id="ARBA00007317"/>
    </source>
</evidence>
<keyword evidence="5 6" id="KW-0012">Acyltransferase</keyword>
<dbReference type="CDD" id="cd06849">
    <property type="entry name" value="lipoyl_domain"/>
    <property type="match status" value="1"/>
</dbReference>
<evidence type="ECO:0000256" key="3">
    <source>
        <dbReference type="ARBA" id="ARBA00022823"/>
    </source>
</evidence>
<dbReference type="Pfam" id="PF00198">
    <property type="entry name" value="2-oxoacid_dh"/>
    <property type="match status" value="1"/>
</dbReference>
<evidence type="ECO:0000256" key="6">
    <source>
        <dbReference type="RuleBase" id="RU361137"/>
    </source>
</evidence>
<keyword evidence="4" id="KW-0809">Transit peptide</keyword>
<dbReference type="InterPro" id="IPR003016">
    <property type="entry name" value="2-oxoA_DH_lipoyl-BS"/>
</dbReference>
<comment type="subcellular location">
    <subcellularLocation>
        <location evidence="6">Mitochondrion</location>
    </subcellularLocation>
</comment>
<evidence type="ECO:0000259" key="8">
    <source>
        <dbReference type="PROSITE" id="PS51826"/>
    </source>
</evidence>
<dbReference type="NCBIfam" id="TIGR01349">
    <property type="entry name" value="PDHac_trf_mito"/>
    <property type="match status" value="1"/>
</dbReference>
<dbReference type="Gene3D" id="4.10.320.10">
    <property type="entry name" value="E3-binding domain"/>
    <property type="match status" value="1"/>
</dbReference>
<protein>
    <recommendedName>
        <fullName evidence="6">Acetyltransferase component of pyruvate dehydrogenase complex</fullName>
        <ecNumber evidence="6">2.3.1.12</ecNumber>
    </recommendedName>
</protein>
<dbReference type="SUPFAM" id="SSF47005">
    <property type="entry name" value="Peripheral subunit-binding domain of 2-oxo acid dehydrogenase complex"/>
    <property type="match status" value="1"/>
</dbReference>
<dbReference type="PANTHER" id="PTHR23151">
    <property type="entry name" value="DIHYDROLIPOAMIDE ACETYL/SUCCINYL-TRANSFERASE-RELATED"/>
    <property type="match status" value="1"/>
</dbReference>
<dbReference type="Pfam" id="PF02817">
    <property type="entry name" value="E3_binding"/>
    <property type="match status" value="1"/>
</dbReference>
<dbReference type="PROSITE" id="PS00189">
    <property type="entry name" value="LIPOYL"/>
    <property type="match status" value="1"/>
</dbReference>
<comment type="catalytic activity">
    <reaction evidence="6">
        <text>N(6)-[(R)-dihydrolipoyl]-L-lysyl-[protein] + acetyl-CoA = N(6)-[(R)-S(8)-acetyldihydrolipoyl]-L-lysyl-[protein] + CoA</text>
        <dbReference type="Rhea" id="RHEA:17017"/>
        <dbReference type="Rhea" id="RHEA-COMP:10475"/>
        <dbReference type="Rhea" id="RHEA-COMP:10478"/>
        <dbReference type="ChEBI" id="CHEBI:57287"/>
        <dbReference type="ChEBI" id="CHEBI:57288"/>
        <dbReference type="ChEBI" id="CHEBI:83100"/>
        <dbReference type="ChEBI" id="CHEBI:83111"/>
        <dbReference type="EC" id="2.3.1.12"/>
    </reaction>
</comment>
<feature type="domain" description="Lipoyl-binding" evidence="7">
    <location>
        <begin position="1"/>
        <end position="72"/>
    </location>
</feature>
<dbReference type="PANTHER" id="PTHR23151:SF90">
    <property type="entry name" value="DIHYDROLIPOYLLYSINE-RESIDUE ACETYLTRANSFERASE COMPONENT OF PYRUVATE DEHYDROGENASE COMPLEX, MITOCHONDRIAL-RELATED"/>
    <property type="match status" value="1"/>
</dbReference>
<dbReference type="GO" id="GO:0006086">
    <property type="term" value="P:pyruvate decarboxylation to acetyl-CoA"/>
    <property type="evidence" value="ECO:0007669"/>
    <property type="project" value="InterPro"/>
</dbReference>
<dbReference type="HOGENOM" id="CLU_016733_10_2_1"/>
<dbReference type="GeneID" id="5002103"/>
<keyword evidence="3 6" id="KW-0450">Lipoyl</keyword>
<feature type="domain" description="Peripheral subunit-binding (PSBD)" evidence="8">
    <location>
        <begin position="128"/>
        <end position="165"/>
    </location>
</feature>
<dbReference type="GO" id="GO:0045254">
    <property type="term" value="C:pyruvate dehydrogenase complex"/>
    <property type="evidence" value="ECO:0007669"/>
    <property type="project" value="UniProtKB-UniRule"/>
</dbReference>
<name>A4RXN8_OSTLU</name>
<evidence type="ECO:0000259" key="7">
    <source>
        <dbReference type="PROSITE" id="PS50968"/>
    </source>
</evidence>
<dbReference type="Proteomes" id="UP000001568">
    <property type="component" value="Chromosome 5"/>
</dbReference>
<sequence length="421" mass="44738">MPALSPTMERGGIARWHRAIGDEIKAGDAIADVETDKATMAMEATDDGYLAAILVPEGATDVEVGTPVCVMCEEASAVAAFKDYKATETVTTEPAKSAVETAVTMPVVRASTRATARMSARASGERVFASPLARRLAEERGVRLETVSGSGPNGRVIAEDVLTARASSASEAVTHTVVAEHPLSKFFPDFEDVSVSAIKRVTAERLTESKQQLPHFYLTVDVRLDNMMGIRETLNKQLADDKAAEGAKISVNDFIVKASAKALLAVPDVNASWLGDKIRKYKKADISVAVQTERGLMVPIVRSACCLGLKSISAEVKSLAGRARSGSLTPQDMTGGTFTISNLGMFGVKNFAAIVNPPQAAILAVGGARKEVVKNAEGGYEEVLVMSATLSCDHRVVDGAVGAQWLQSFKCYLEDPMTMLL</sequence>
<comment type="cofactor">
    <cofactor evidence="6">
        <name>(R)-lipoate</name>
        <dbReference type="ChEBI" id="CHEBI:83088"/>
    </cofactor>
    <text evidence="6">Binds 1 lipoyl cofactor covalently.</text>
</comment>
<evidence type="ECO:0000256" key="5">
    <source>
        <dbReference type="ARBA" id="ARBA00023315"/>
    </source>
</evidence>
<dbReference type="RefSeq" id="XP_001418025.1">
    <property type="nucleotide sequence ID" value="XM_001417988.1"/>
</dbReference>
<dbReference type="PROSITE" id="PS50968">
    <property type="entry name" value="BIOTINYL_LIPOYL"/>
    <property type="match status" value="1"/>
</dbReference>
<dbReference type="AlphaFoldDB" id="A4RXN8"/>
<dbReference type="InterPro" id="IPR001078">
    <property type="entry name" value="2-oxoacid_DH_actylTfrase"/>
</dbReference>
<comment type="similarity">
    <text evidence="1 6">Belongs to the 2-oxoacid dehydrogenase family.</text>
</comment>
<dbReference type="InterPro" id="IPR011053">
    <property type="entry name" value="Single_hybrid_motif"/>
</dbReference>
<dbReference type="InterPro" id="IPR036625">
    <property type="entry name" value="E3-bd_dom_sf"/>
</dbReference>
<organism evidence="9 10">
    <name type="scientific">Ostreococcus lucimarinus (strain CCE9901)</name>
    <dbReference type="NCBI Taxonomy" id="436017"/>
    <lineage>
        <taxon>Eukaryota</taxon>
        <taxon>Viridiplantae</taxon>
        <taxon>Chlorophyta</taxon>
        <taxon>Mamiellophyceae</taxon>
        <taxon>Mamiellales</taxon>
        <taxon>Bathycoccaceae</taxon>
        <taxon>Ostreococcus</taxon>
    </lineage>
</organism>
<evidence type="ECO:0000313" key="10">
    <source>
        <dbReference type="Proteomes" id="UP000001568"/>
    </source>
</evidence>
<evidence type="ECO:0000256" key="4">
    <source>
        <dbReference type="ARBA" id="ARBA00022946"/>
    </source>
</evidence>
<dbReference type="InterPro" id="IPR000089">
    <property type="entry name" value="Biotin_lipoyl"/>
</dbReference>
<dbReference type="FunFam" id="3.30.559.10:FF:000003">
    <property type="entry name" value="Acetyltransferase component of pyruvate dehydrogenase complex"/>
    <property type="match status" value="1"/>
</dbReference>
<keyword evidence="2 6" id="KW-0808">Transferase</keyword>
<evidence type="ECO:0000313" key="9">
    <source>
        <dbReference type="EMBL" id="ABO96318.1"/>
    </source>
</evidence>
<dbReference type="InterPro" id="IPR023213">
    <property type="entry name" value="CAT-like_dom_sf"/>
</dbReference>
<dbReference type="eggNOG" id="KOG0557">
    <property type="taxonomic scope" value="Eukaryota"/>
</dbReference>
<dbReference type="KEGG" id="olu:OSTLU_31760"/>